<dbReference type="Gene3D" id="3.40.190.10">
    <property type="entry name" value="Periplasmic binding protein-like II"/>
    <property type="match status" value="1"/>
</dbReference>
<dbReference type="SUPFAM" id="SSF53850">
    <property type="entry name" value="Periplasmic binding protein-like II"/>
    <property type="match status" value="1"/>
</dbReference>
<feature type="signal peptide" evidence="4">
    <location>
        <begin position="1"/>
        <end position="25"/>
    </location>
</feature>
<keyword evidence="7" id="KW-1185">Reference proteome</keyword>
<accession>A0A1G6EQG9</accession>
<protein>
    <submittedName>
        <fullName evidence="6">Peptide/nickel transport system substrate-binding protein</fullName>
    </submittedName>
</protein>
<evidence type="ECO:0000256" key="3">
    <source>
        <dbReference type="ARBA" id="ARBA00022729"/>
    </source>
</evidence>
<evidence type="ECO:0000313" key="6">
    <source>
        <dbReference type="EMBL" id="SDB59640.1"/>
    </source>
</evidence>
<dbReference type="Pfam" id="PF00496">
    <property type="entry name" value="SBP_bac_5"/>
    <property type="match status" value="1"/>
</dbReference>
<dbReference type="Proteomes" id="UP000198771">
    <property type="component" value="Unassembled WGS sequence"/>
</dbReference>
<evidence type="ECO:0000313" key="7">
    <source>
        <dbReference type="Proteomes" id="UP000198771"/>
    </source>
</evidence>
<dbReference type="InterPro" id="IPR030678">
    <property type="entry name" value="Peptide/Ni-bd"/>
</dbReference>
<feature type="chain" id="PRO_5011695020" evidence="4">
    <location>
        <begin position="26"/>
        <end position="524"/>
    </location>
</feature>
<name>A0A1G6EQG9_9BACT</name>
<dbReference type="RefSeq" id="WP_092123605.1">
    <property type="nucleotide sequence ID" value="NZ_FMXO01000021.1"/>
</dbReference>
<dbReference type="GO" id="GO:0030288">
    <property type="term" value="C:outer membrane-bounded periplasmic space"/>
    <property type="evidence" value="ECO:0007669"/>
    <property type="project" value="UniProtKB-ARBA"/>
</dbReference>
<evidence type="ECO:0000259" key="5">
    <source>
        <dbReference type="Pfam" id="PF00496"/>
    </source>
</evidence>
<sequence length="524" mass="60037">MRHFTVLMLCAFWLHLTDFQAPAHAEDYPKSGGTIILGRAADSTYLDPAKFLDNESAMVIENIFDGLVRYADHSTLIEPALAVSWERSQNELEWLFHLRSGVVFHDGSPFNAEAVAFSFLRKIDPAHPHFREEFRDMDTAWHIVQGVDKVDEHTVRITLSRPFAPFLDLLARHSSYIVSPAAVNKWGDEFHRQPVGTGPFIFQEWNAGTRIILRRNDMYWQGAPYLERVVFKVMPNNKDRLLALKTGTIQCMDGINPDDVGEINRRNDLRLDQVTGLNVGYLAMNTASPPWDRLEVRQALNHAVNKQALVKLLFRDMAEAAKNPIPPTMWGYNEEIRQYDYDPDKARRMLAEIGLEEGLSTTLWTMPVARPYLPDPKSAALAIQANLAAVGIKAEIVTYDWPEYLAKLYNGEHDLALLGWIGTGDPDNFFFNLFDARNALPPRASNIAFFRNDRAQALIALARETMDQTQRAEYYRQLQEVIHDNAPWVPLAYAHQVLARHEDARDIIYHPTGIHRYYRAWLKK</sequence>
<dbReference type="OrthoDB" id="5469165at2"/>
<dbReference type="AlphaFoldDB" id="A0A1G6EQG9"/>
<dbReference type="CDD" id="cd08493">
    <property type="entry name" value="PBP2_DppA_like"/>
    <property type="match status" value="1"/>
</dbReference>
<dbReference type="GO" id="GO:1904680">
    <property type="term" value="F:peptide transmembrane transporter activity"/>
    <property type="evidence" value="ECO:0007669"/>
    <property type="project" value="TreeGrafter"/>
</dbReference>
<dbReference type="PANTHER" id="PTHR30290:SF9">
    <property type="entry name" value="OLIGOPEPTIDE-BINDING PROTEIN APPA"/>
    <property type="match status" value="1"/>
</dbReference>
<dbReference type="Gene3D" id="3.10.105.10">
    <property type="entry name" value="Dipeptide-binding Protein, Domain 3"/>
    <property type="match status" value="1"/>
</dbReference>
<dbReference type="InterPro" id="IPR039424">
    <property type="entry name" value="SBP_5"/>
</dbReference>
<keyword evidence="3 4" id="KW-0732">Signal</keyword>
<dbReference type="PIRSF" id="PIRSF002741">
    <property type="entry name" value="MppA"/>
    <property type="match status" value="1"/>
</dbReference>
<evidence type="ECO:0000256" key="1">
    <source>
        <dbReference type="ARBA" id="ARBA00005695"/>
    </source>
</evidence>
<dbReference type="EMBL" id="FMXO01000021">
    <property type="protein sequence ID" value="SDB59640.1"/>
    <property type="molecule type" value="Genomic_DNA"/>
</dbReference>
<dbReference type="GO" id="GO:0043190">
    <property type="term" value="C:ATP-binding cassette (ABC) transporter complex"/>
    <property type="evidence" value="ECO:0007669"/>
    <property type="project" value="InterPro"/>
</dbReference>
<dbReference type="PANTHER" id="PTHR30290">
    <property type="entry name" value="PERIPLASMIC BINDING COMPONENT OF ABC TRANSPORTER"/>
    <property type="match status" value="1"/>
</dbReference>
<keyword evidence="2" id="KW-0813">Transport</keyword>
<comment type="similarity">
    <text evidence="1">Belongs to the bacterial solute-binding protein 5 family.</text>
</comment>
<reference evidence="6 7" key="1">
    <citation type="submission" date="2016-10" db="EMBL/GenBank/DDBJ databases">
        <authorList>
            <person name="de Groot N.N."/>
        </authorList>
    </citation>
    <scope>NUCLEOTIDE SEQUENCE [LARGE SCALE GENOMIC DNA]</scope>
    <source>
        <strain evidence="6 7">ASO4-2</strain>
    </source>
</reference>
<proteinExistence type="inferred from homology"/>
<evidence type="ECO:0000256" key="4">
    <source>
        <dbReference type="SAM" id="SignalP"/>
    </source>
</evidence>
<organism evidence="6 7">
    <name type="scientific">Desulfonatronum thiosulfatophilum</name>
    <dbReference type="NCBI Taxonomy" id="617002"/>
    <lineage>
        <taxon>Bacteria</taxon>
        <taxon>Pseudomonadati</taxon>
        <taxon>Thermodesulfobacteriota</taxon>
        <taxon>Desulfovibrionia</taxon>
        <taxon>Desulfovibrionales</taxon>
        <taxon>Desulfonatronaceae</taxon>
        <taxon>Desulfonatronum</taxon>
    </lineage>
</organism>
<dbReference type="STRING" id="617002.SAMN05660653_03039"/>
<gene>
    <name evidence="6" type="ORF">SAMN05660653_03039</name>
</gene>
<feature type="domain" description="Solute-binding protein family 5" evidence="5">
    <location>
        <begin position="77"/>
        <end position="437"/>
    </location>
</feature>
<dbReference type="InterPro" id="IPR000914">
    <property type="entry name" value="SBP_5_dom"/>
</dbReference>
<dbReference type="Gene3D" id="3.90.76.10">
    <property type="entry name" value="Dipeptide-binding Protein, Domain 1"/>
    <property type="match status" value="1"/>
</dbReference>
<dbReference type="GO" id="GO:0015833">
    <property type="term" value="P:peptide transport"/>
    <property type="evidence" value="ECO:0007669"/>
    <property type="project" value="TreeGrafter"/>
</dbReference>
<evidence type="ECO:0000256" key="2">
    <source>
        <dbReference type="ARBA" id="ARBA00022448"/>
    </source>
</evidence>